<protein>
    <submittedName>
        <fullName evidence="1">Uncharacterized protein</fullName>
    </submittedName>
</protein>
<dbReference type="GO" id="GO:0009253">
    <property type="term" value="P:peptidoglycan catabolic process"/>
    <property type="evidence" value="ECO:0007669"/>
    <property type="project" value="InterPro"/>
</dbReference>
<sequence>MPVPETFQLYGDTTLVAPQSPNANVNPLPNQPRHVTRTATLHFTHGWRYRPGDNSANRHVHFWIDLDGSLYQNNEADNRFRHAGGAPYFNTGDLIRNTSVAVEITRFGKIEPRPGGGGWRINGPNVNFDDDPTDPEWCDYSPMSNAPGPRRFNLWKIAGGDTHEAATRPYYKIKSAEFNDNRNPESGQFLRDVLFTDEQLATCVLWLKAILENYRIPKRFLRNPATGVENPWIDTVVLARDNQPDAMLRQEAIERASSHQGVWGHMNLQGNRVDPGASMDYYRLKRGISDRWWYPVNLDGTERALNYLDAGRSVDYLALTEYGELSDLEAYYRLNEEGQTGFYPIGSNRVWHGAIHLDSGSDTKQVYAMANGWIVAARVTNGTVNGMALPYSRCFVLIKHPVHTQDNGDEIDYGANSTRIVYSLYMHLEPAVLAQRPDGAGGQRWDFDYATMPPWLCHFLIDNPTHATVNTGGIIYPNHKVDLSDYLGDTGMYITDVRNGTPVMDRTIHVEVFTTEDPNTFGSNPWTAGNNRVIDPTPDDAIADHGMLDSYVRDAAGDGIDIVDIKNAAPGMRSLAIQSRSEHTLTDKSQLGHHNVAVTDDEWTMLIRPLCFHADITADAAAPAVEIGPYHGTTTVWHFHPFTFLQWMNQRVDRHDQILADQDKARPHLQSNIVINNGYVTGFQNLGGATPTQLQQNTGAIVYPEAQYNENTYSIWLRSNVTTRALML</sequence>
<dbReference type="InterPro" id="IPR011055">
    <property type="entry name" value="Dup_hybrid_motif"/>
</dbReference>
<evidence type="ECO:0000313" key="1">
    <source>
        <dbReference type="EMBL" id="BBO85943.1"/>
    </source>
</evidence>
<dbReference type="RefSeq" id="WP_155325399.1">
    <property type="nucleotide sequence ID" value="NZ_AP021876.1"/>
</dbReference>
<dbReference type="Gene3D" id="3.40.80.10">
    <property type="entry name" value="Peptidoglycan recognition protein-like"/>
    <property type="match status" value="1"/>
</dbReference>
<dbReference type="EMBL" id="AP021876">
    <property type="protein sequence ID" value="BBO85943.1"/>
    <property type="molecule type" value="Genomic_DNA"/>
</dbReference>
<dbReference type="GO" id="GO:0008745">
    <property type="term" value="F:N-acetylmuramoyl-L-alanine amidase activity"/>
    <property type="evidence" value="ECO:0007669"/>
    <property type="project" value="InterPro"/>
</dbReference>
<dbReference type="InterPro" id="IPR036505">
    <property type="entry name" value="Amidase/PGRP_sf"/>
</dbReference>
<accession>A0A5K8A0C0</accession>
<name>A0A5K8A0C0_9BACT</name>
<reference evidence="1 2" key="1">
    <citation type="submission" date="2019-11" db="EMBL/GenBank/DDBJ databases">
        <title>Comparative genomics of hydrocarbon-degrading Desulfosarcina strains.</title>
        <authorList>
            <person name="Watanabe M."/>
            <person name="Kojima H."/>
            <person name="Fukui M."/>
        </authorList>
    </citation>
    <scope>NUCLEOTIDE SEQUENCE [LARGE SCALE GENOMIC DNA]</scope>
    <source>
        <strain evidence="1 2">28bB2T</strain>
    </source>
</reference>
<dbReference type="Proteomes" id="UP000425960">
    <property type="component" value="Chromosome"/>
</dbReference>
<gene>
    <name evidence="1" type="ORF">DSCO28_65090</name>
</gene>
<evidence type="ECO:0000313" key="2">
    <source>
        <dbReference type="Proteomes" id="UP000425960"/>
    </source>
</evidence>
<dbReference type="AlphaFoldDB" id="A0A5K8A0C0"/>
<proteinExistence type="predicted"/>
<dbReference type="Gene3D" id="2.70.70.10">
    <property type="entry name" value="Glucose Permease (Domain IIA)"/>
    <property type="match status" value="1"/>
</dbReference>
<dbReference type="KEGG" id="dov:DSCO28_65090"/>
<organism evidence="1 2">
    <name type="scientific">Desulfosarcina ovata subsp. sediminis</name>
    <dbReference type="NCBI Taxonomy" id="885957"/>
    <lineage>
        <taxon>Bacteria</taxon>
        <taxon>Pseudomonadati</taxon>
        <taxon>Thermodesulfobacteriota</taxon>
        <taxon>Desulfobacteria</taxon>
        <taxon>Desulfobacterales</taxon>
        <taxon>Desulfosarcinaceae</taxon>
        <taxon>Desulfosarcina</taxon>
    </lineage>
</organism>